<dbReference type="Proteomes" id="UP000063308">
    <property type="component" value="Chromosome"/>
</dbReference>
<evidence type="ECO:0000313" key="1">
    <source>
        <dbReference type="EMBL" id="BAR60929.1"/>
    </source>
</evidence>
<sequence>MPVLRGEFLDKRFLSRAAIGMPTSFFPVWSSSFAIFAG</sequence>
<dbReference type="EMBL" id="AP014685">
    <property type="protein sequence ID" value="BAR60929.1"/>
    <property type="molecule type" value="Genomic_DNA"/>
</dbReference>
<name>A0A0E4BV65_9BRAD</name>
<accession>A0A0E4BV65</accession>
<gene>
    <name evidence="1" type="ORF">NK6_7778</name>
</gene>
<evidence type="ECO:0000313" key="2">
    <source>
        <dbReference type="Proteomes" id="UP000063308"/>
    </source>
</evidence>
<reference evidence="1 2" key="1">
    <citation type="submission" date="2014-11" db="EMBL/GenBank/DDBJ databases">
        <title>Symbiosis island explosion on the genome of extra-slow-growing strains of soybean bradyrhizobia with massive insertion sequences.</title>
        <authorList>
            <person name="Iida T."/>
            <person name="Minamisawa K."/>
        </authorList>
    </citation>
    <scope>NUCLEOTIDE SEQUENCE [LARGE SCALE GENOMIC DNA]</scope>
    <source>
        <strain evidence="1 2">NK6</strain>
    </source>
</reference>
<organism evidence="1 2">
    <name type="scientific">Bradyrhizobium diazoefficiens</name>
    <dbReference type="NCBI Taxonomy" id="1355477"/>
    <lineage>
        <taxon>Bacteria</taxon>
        <taxon>Pseudomonadati</taxon>
        <taxon>Pseudomonadota</taxon>
        <taxon>Alphaproteobacteria</taxon>
        <taxon>Hyphomicrobiales</taxon>
        <taxon>Nitrobacteraceae</taxon>
        <taxon>Bradyrhizobium</taxon>
    </lineage>
</organism>
<dbReference type="AlphaFoldDB" id="A0A0E4BV65"/>
<protein>
    <submittedName>
        <fullName evidence="1">Uncharacterized protein</fullName>
    </submittedName>
</protein>
<proteinExistence type="predicted"/>